<feature type="chain" id="PRO_5012977618" evidence="1">
    <location>
        <begin position="18"/>
        <end position="175"/>
    </location>
</feature>
<dbReference type="AlphaFoldDB" id="A0A1R0H672"/>
<feature type="signal peptide" evidence="1">
    <location>
        <begin position="1"/>
        <end position="17"/>
    </location>
</feature>
<accession>A0A1R0H672</accession>
<reference evidence="2 3" key="1">
    <citation type="journal article" date="2016" name="Mol. Biol. Evol.">
        <title>Genome-Wide Survey of Gut Fungi (Harpellales) Reveals the First Horizontally Transferred Ubiquitin Gene from a Mosquito Host.</title>
        <authorList>
            <person name="Wang Y."/>
            <person name="White M.M."/>
            <person name="Kvist S."/>
            <person name="Moncalvo J.M."/>
        </authorList>
    </citation>
    <scope>NUCLEOTIDE SEQUENCE [LARGE SCALE GENOMIC DNA]</scope>
    <source>
        <strain evidence="2 3">ALG-7-W6</strain>
    </source>
</reference>
<dbReference type="EMBL" id="LSSL01000442">
    <property type="protein sequence ID" value="OLY84584.1"/>
    <property type="molecule type" value="Genomic_DNA"/>
</dbReference>
<evidence type="ECO:0000256" key="1">
    <source>
        <dbReference type="SAM" id="SignalP"/>
    </source>
</evidence>
<keyword evidence="3" id="KW-1185">Reference proteome</keyword>
<sequence length="175" mass="19815">MIKHIVLLLCIIKISLCNLNHSDISKSLNALFNLTEVSNENNLDLETVRRNRQVLCMIQYDLNDLIKEVYSVCFGNQCNISMDKSVAGSNQNMVKIAVSCYGMDGTNETKAMMSKAFRKVKEIKENYCIIKRAGQGRCYAIYNCRTGYYSAKTSIKTNDVILDYSNVQCAVTDYV</sequence>
<proteinExistence type="predicted"/>
<organism evidence="2 3">
    <name type="scientific">Smittium mucronatum</name>
    <dbReference type="NCBI Taxonomy" id="133383"/>
    <lineage>
        <taxon>Eukaryota</taxon>
        <taxon>Fungi</taxon>
        <taxon>Fungi incertae sedis</taxon>
        <taxon>Zoopagomycota</taxon>
        <taxon>Kickxellomycotina</taxon>
        <taxon>Harpellomycetes</taxon>
        <taxon>Harpellales</taxon>
        <taxon>Legeriomycetaceae</taxon>
        <taxon>Smittium</taxon>
    </lineage>
</organism>
<dbReference type="Proteomes" id="UP000187455">
    <property type="component" value="Unassembled WGS sequence"/>
</dbReference>
<protein>
    <submittedName>
        <fullName evidence="2">Uncharacterized protein</fullName>
    </submittedName>
</protein>
<evidence type="ECO:0000313" key="3">
    <source>
        <dbReference type="Proteomes" id="UP000187455"/>
    </source>
</evidence>
<keyword evidence="1" id="KW-0732">Signal</keyword>
<comment type="caution">
    <text evidence="2">The sequence shown here is derived from an EMBL/GenBank/DDBJ whole genome shotgun (WGS) entry which is preliminary data.</text>
</comment>
<gene>
    <name evidence="2" type="ORF">AYI68_g1247</name>
</gene>
<evidence type="ECO:0000313" key="2">
    <source>
        <dbReference type="EMBL" id="OLY84584.1"/>
    </source>
</evidence>
<name>A0A1R0H672_9FUNG</name>